<reference evidence="1" key="1">
    <citation type="journal article" date="2021" name="Proc. Natl. Acad. Sci. U.S.A.">
        <title>A Catalog of Tens of Thousands of Viruses from Human Metagenomes Reveals Hidden Associations with Chronic Diseases.</title>
        <authorList>
            <person name="Tisza M.J."/>
            <person name="Buck C.B."/>
        </authorList>
    </citation>
    <scope>NUCLEOTIDE SEQUENCE</scope>
    <source>
        <strain evidence="1">CtGas1</strain>
    </source>
</reference>
<dbReference type="Gene3D" id="2.60.120.40">
    <property type="match status" value="1"/>
</dbReference>
<protein>
    <submittedName>
        <fullName evidence="1">Minor structural protein 4</fullName>
    </submittedName>
</protein>
<proteinExistence type="predicted"/>
<evidence type="ECO:0000313" key="1">
    <source>
        <dbReference type="EMBL" id="DAD86972.1"/>
    </source>
</evidence>
<dbReference type="InterPro" id="IPR008983">
    <property type="entry name" value="Tumour_necrosis_fac-like_dom"/>
</dbReference>
<organism evidence="1">
    <name type="scientific">Siphoviridae sp. ctGas1</name>
    <dbReference type="NCBI Taxonomy" id="2826221"/>
    <lineage>
        <taxon>Viruses</taxon>
        <taxon>Duplodnaviria</taxon>
        <taxon>Heunggongvirae</taxon>
        <taxon>Uroviricota</taxon>
        <taxon>Caudoviricetes</taxon>
    </lineage>
</organism>
<dbReference type="EMBL" id="BK015011">
    <property type="protein sequence ID" value="DAD86972.1"/>
    <property type="molecule type" value="Genomic_DNA"/>
</dbReference>
<dbReference type="SUPFAM" id="SSF49842">
    <property type="entry name" value="TNF-like"/>
    <property type="match status" value="1"/>
</dbReference>
<accession>A0A8S5MXN0</accession>
<sequence>MFSWLNFEELLIHNPIELINPSKDTISVAMNKKQYIEFFSNKYTYNGLYYDEEMDFCMFYYADPLQSYKEGDVYAQGYIDVEMKIYRVKWLCNVSISRFNYNFNLLEGTKDFSGSWENSSSWVNDGTYKGLTVKKKTTPWNGINKTFIAPTDGVYTFSAYVKSSGNNANVTRFVGLNSANANIERKELVDNFDWKRDSFTVTLKKGDTIWARYELRTDSILWTCGHKWEHGSVATQYMPTESEATSVDFPKWNVSKTEMVVNGKAKTITTVLNGALSKCTQDKNITGWQNPQPNANYNYRQPQYSLDIGADDFIISGFGLRGLKNG</sequence>
<name>A0A8S5MXN0_9CAUD</name>